<accession>A0AAN6THV4</accession>
<name>A0AAN6THV4_9PEZI</name>
<feature type="compositionally biased region" description="Low complexity" evidence="1">
    <location>
        <begin position="401"/>
        <end position="414"/>
    </location>
</feature>
<feature type="compositionally biased region" description="Low complexity" evidence="1">
    <location>
        <begin position="91"/>
        <end position="109"/>
    </location>
</feature>
<sequence>MAFIRYEVLGWQNIPVPAWSTLNSGEILRQLLESLHNLMGLRFVHNAGPRAAPRKWNATASGAKDNKDKAKTTAAAREPPGAQGNAGNANKLLAQTTAEATKTTGATKPTLKRSIDTEAISDSDAPPPKKGGKPKKGNNLKQQAQPTAEASKATDATKRAPGARGKADKQDVQPATKTSKTTEATTQAPQSPKTLNTQPVQPTVNTTRAADPIGQAPPAKGRDRPPKRAQRLLFGARRPPKGRKGPAATPKVAKPPRQPATSTDKMKRKVPDTLTDDSEPARKVKKRRSGEDRGTQAAAAPTGSSNTKLDPPQTNGNEREASLNPPAITNGGQGANVNLATDATASPPPPPKGNVKRKPKPKPKPATTVVDGQDGQDHGDERSGEPPRVTRSSKSKKDTKGSTSEKNIKGSTSKNDTKSSKTKKDTKSSTSKKTRSKK</sequence>
<feature type="compositionally biased region" description="Polar residues" evidence="1">
    <location>
        <begin position="187"/>
        <end position="208"/>
    </location>
</feature>
<feature type="region of interest" description="Disordered" evidence="1">
    <location>
        <begin position="51"/>
        <end position="438"/>
    </location>
</feature>
<dbReference type="Proteomes" id="UP001302812">
    <property type="component" value="Unassembled WGS sequence"/>
</dbReference>
<feature type="compositionally biased region" description="Basic and acidic residues" evidence="1">
    <location>
        <begin position="415"/>
        <end position="427"/>
    </location>
</feature>
<dbReference type="RefSeq" id="XP_064672319.1">
    <property type="nucleotide sequence ID" value="XM_064813518.1"/>
</dbReference>
<reference evidence="2" key="1">
    <citation type="journal article" date="2023" name="Mol. Phylogenet. Evol.">
        <title>Genome-scale phylogeny and comparative genomics of the fungal order Sordariales.</title>
        <authorList>
            <person name="Hensen N."/>
            <person name="Bonometti L."/>
            <person name="Westerberg I."/>
            <person name="Brannstrom I.O."/>
            <person name="Guillou S."/>
            <person name="Cros-Aarteil S."/>
            <person name="Calhoun S."/>
            <person name="Haridas S."/>
            <person name="Kuo A."/>
            <person name="Mondo S."/>
            <person name="Pangilinan J."/>
            <person name="Riley R."/>
            <person name="LaButti K."/>
            <person name="Andreopoulos B."/>
            <person name="Lipzen A."/>
            <person name="Chen C."/>
            <person name="Yan M."/>
            <person name="Daum C."/>
            <person name="Ng V."/>
            <person name="Clum A."/>
            <person name="Steindorff A."/>
            <person name="Ohm R.A."/>
            <person name="Martin F."/>
            <person name="Silar P."/>
            <person name="Natvig D.O."/>
            <person name="Lalanne C."/>
            <person name="Gautier V."/>
            <person name="Ament-Velasquez S.L."/>
            <person name="Kruys A."/>
            <person name="Hutchinson M.I."/>
            <person name="Powell A.J."/>
            <person name="Barry K."/>
            <person name="Miller A.N."/>
            <person name="Grigoriev I.V."/>
            <person name="Debuchy R."/>
            <person name="Gladieux P."/>
            <person name="Hiltunen Thoren M."/>
            <person name="Johannesson H."/>
        </authorList>
    </citation>
    <scope>NUCLEOTIDE SEQUENCE</scope>
    <source>
        <strain evidence="2">CBS 508.74</strain>
    </source>
</reference>
<dbReference type="EMBL" id="MU853336">
    <property type="protein sequence ID" value="KAK4114749.1"/>
    <property type="molecule type" value="Genomic_DNA"/>
</dbReference>
<protein>
    <submittedName>
        <fullName evidence="2">Uncharacterized protein</fullName>
    </submittedName>
</protein>
<feature type="compositionally biased region" description="Polar residues" evidence="1">
    <location>
        <begin position="139"/>
        <end position="148"/>
    </location>
</feature>
<proteinExistence type="predicted"/>
<evidence type="ECO:0000313" key="2">
    <source>
        <dbReference type="EMBL" id="KAK4114749.1"/>
    </source>
</evidence>
<dbReference type="GeneID" id="89937643"/>
<feature type="compositionally biased region" description="Polar residues" evidence="1">
    <location>
        <begin position="335"/>
        <end position="344"/>
    </location>
</feature>
<evidence type="ECO:0000256" key="1">
    <source>
        <dbReference type="SAM" id="MobiDB-lite"/>
    </source>
</evidence>
<organism evidence="2 3">
    <name type="scientific">Canariomyces notabilis</name>
    <dbReference type="NCBI Taxonomy" id="2074819"/>
    <lineage>
        <taxon>Eukaryota</taxon>
        <taxon>Fungi</taxon>
        <taxon>Dikarya</taxon>
        <taxon>Ascomycota</taxon>
        <taxon>Pezizomycotina</taxon>
        <taxon>Sordariomycetes</taxon>
        <taxon>Sordariomycetidae</taxon>
        <taxon>Sordariales</taxon>
        <taxon>Chaetomiaceae</taxon>
        <taxon>Canariomyces</taxon>
    </lineage>
</organism>
<feature type="compositionally biased region" description="Polar residues" evidence="1">
    <location>
        <begin position="302"/>
        <end position="316"/>
    </location>
</feature>
<keyword evidence="3" id="KW-1185">Reference proteome</keyword>
<dbReference type="AlphaFoldDB" id="A0AAN6THV4"/>
<evidence type="ECO:0000313" key="3">
    <source>
        <dbReference type="Proteomes" id="UP001302812"/>
    </source>
</evidence>
<feature type="compositionally biased region" description="Basic and acidic residues" evidence="1">
    <location>
        <begin position="375"/>
        <end position="385"/>
    </location>
</feature>
<feature type="compositionally biased region" description="Basic residues" evidence="1">
    <location>
        <begin position="354"/>
        <end position="363"/>
    </location>
</feature>
<gene>
    <name evidence="2" type="ORF">N656DRAFT_766907</name>
</gene>
<reference evidence="2" key="2">
    <citation type="submission" date="2023-05" db="EMBL/GenBank/DDBJ databases">
        <authorList>
            <consortium name="Lawrence Berkeley National Laboratory"/>
            <person name="Steindorff A."/>
            <person name="Hensen N."/>
            <person name="Bonometti L."/>
            <person name="Westerberg I."/>
            <person name="Brannstrom I.O."/>
            <person name="Guillou S."/>
            <person name="Cros-Aarteil S."/>
            <person name="Calhoun S."/>
            <person name="Haridas S."/>
            <person name="Kuo A."/>
            <person name="Mondo S."/>
            <person name="Pangilinan J."/>
            <person name="Riley R."/>
            <person name="Labutti K."/>
            <person name="Andreopoulos B."/>
            <person name="Lipzen A."/>
            <person name="Chen C."/>
            <person name="Yanf M."/>
            <person name="Daum C."/>
            <person name="Ng V."/>
            <person name="Clum A."/>
            <person name="Ohm R."/>
            <person name="Martin F."/>
            <person name="Silar P."/>
            <person name="Natvig D."/>
            <person name="Lalanne C."/>
            <person name="Gautier V."/>
            <person name="Ament-Velasquez S.L."/>
            <person name="Kruys A."/>
            <person name="Hutchinson M.I."/>
            <person name="Powell A.J."/>
            <person name="Barry K."/>
            <person name="Miller A.N."/>
            <person name="Grigoriev I.V."/>
            <person name="Debuchy R."/>
            <person name="Gladieux P."/>
            <person name="Thoren M.H."/>
            <person name="Johannesson H."/>
        </authorList>
    </citation>
    <scope>NUCLEOTIDE SEQUENCE</scope>
    <source>
        <strain evidence="2">CBS 508.74</strain>
    </source>
</reference>
<comment type="caution">
    <text evidence="2">The sequence shown here is derived from an EMBL/GenBank/DDBJ whole genome shotgun (WGS) entry which is preliminary data.</text>
</comment>
<feature type="compositionally biased region" description="Low complexity" evidence="1">
    <location>
        <begin position="175"/>
        <end position="186"/>
    </location>
</feature>